<dbReference type="SUPFAM" id="SSF55048">
    <property type="entry name" value="Probable ACP-binding domain of malonyl-CoA ACP transacylase"/>
    <property type="match status" value="1"/>
</dbReference>
<dbReference type="CDD" id="cd05930">
    <property type="entry name" value="A_NRPS"/>
    <property type="match status" value="2"/>
</dbReference>
<dbReference type="Gene3D" id="3.40.366.10">
    <property type="entry name" value="Malonyl-Coenzyme A Acyl Carrier Protein, domain 2"/>
    <property type="match status" value="1"/>
</dbReference>
<dbReference type="InterPro" id="IPR020845">
    <property type="entry name" value="AMP-binding_CS"/>
</dbReference>
<dbReference type="SMART" id="SM00825">
    <property type="entry name" value="PKS_KS"/>
    <property type="match status" value="1"/>
</dbReference>
<dbReference type="Gene3D" id="2.30.38.10">
    <property type="entry name" value="Luciferase, Domain 3"/>
    <property type="match status" value="2"/>
</dbReference>
<dbReference type="InterPro" id="IPR014030">
    <property type="entry name" value="Ketoacyl_synth_N"/>
</dbReference>
<dbReference type="InterPro" id="IPR006162">
    <property type="entry name" value="Ppantetheine_attach_site"/>
</dbReference>
<dbReference type="InterPro" id="IPR014031">
    <property type="entry name" value="Ketoacyl_synth_C"/>
</dbReference>
<dbReference type="Pfam" id="PF18563">
    <property type="entry name" value="TubC_N"/>
    <property type="match status" value="1"/>
</dbReference>
<organism evidence="13 14">
    <name type="scientific">Myxococcus xanthus</name>
    <dbReference type="NCBI Taxonomy" id="34"/>
    <lineage>
        <taxon>Bacteria</taxon>
        <taxon>Pseudomonadati</taxon>
        <taxon>Myxococcota</taxon>
        <taxon>Myxococcia</taxon>
        <taxon>Myxococcales</taxon>
        <taxon>Cystobacterineae</taxon>
        <taxon>Myxococcaceae</taxon>
        <taxon>Myxococcus</taxon>
    </lineage>
</organism>
<dbReference type="InterPro" id="IPR001251">
    <property type="entry name" value="CRAL-TRIO_dom"/>
</dbReference>
<dbReference type="InterPro" id="IPR036736">
    <property type="entry name" value="ACP-like_sf"/>
</dbReference>
<feature type="region of interest" description="Disordered" evidence="9">
    <location>
        <begin position="1031"/>
        <end position="1052"/>
    </location>
</feature>
<keyword evidence="4" id="KW-0808">Transferase</keyword>
<sequence>MVLLQLLGELKAHGIVLWLKGGGQLGYSVPKDTGFPDALKEQVRQHKGELLDLLALNGIDSAQRARDSVYLKLPAGQRPRALHSIQKGMYLQSRIDGLPYTYTIPLFVRLQHADLERLDAALVSLLERHPILRMSVAEDLSFTFWELAQHPIQHVRVESVALSQACEARARMGFEPGAPLLRPEVLEVTGTPDVVVSLCHHHLLSDAYSAELLVQQLMACYEASGDGAMRVSPDDAGRALDYFDHAAYQQVECDSPTYREARRVLVRKLEQAQKLQLKRKKVLASQENHAGTLTFTLDADTCQRLRGVASGHNLGLYSLLFTALYQTLATFSNSEPGFPIGLTVANRPDEFRHAIGPFINTLPLVPEYQASESFLWNAERVQQELLFLNQHHQLNVNMLAEQMGNSEELSELMQVLFTLHNFKPVDRFPASISYEVLPHPDLAEKFGITLVAREHREHVSFTVTYARDSFEEAFIQALLDGYQTLLSNLTTNSVHQPIHHLSLLSPSERQRILVDWNETEAAFEGGLTAAQLFERQVLRTPDNLAVIYQDTRLTYRDLNARANQLAHWLRTEGGVAPESLVCLCLDRSEDMLVAVLGILKAGCAYVPIDPSFPPERRDFILEDTRAPVLLTQERHLPSWRDRQPSAHVFAIDSASTRATLAQHPRDNPASVIDGEALAYVIYTSGTTGKPKGVMSEHTGLVNRLQWMNKQYPLQETDKILQKTTYVFDVSVWELLWANWYGACVVFAEPEGHKDVDYLLGLMERESISVVHFVPSMFGVFLDSLRARATPSPLSSLRYIFCSGEALPLNQVRDTHALLPAVRLHNLYGPTEASIDVLHFDCTDRALDSVPIGKPIDNTQVYVLNEALRPLPIHAIGELFLGGVGLARGYLNRPELTAQRFIPNPFAAPSERDASRSRLYRTGDLVRWLPDGNLEYLGRNDFQVKIRGQRVELGEIEAALARFPGVKQGLALVRTPTGDPDAAQVLVGYYVSAHPLDEAALLRHLNEKLPQHMVPSALVFLPHVPLTLNGKLDRNALPAPRRPEREQYVPPRDPREEQLRALWAERLGLEAHRLGIRDDLFSLGMDSIIAIQLVSRLRQQLALKVTVKDVFAHKTLGRFYDHLLAREAEQARASESVTEQGLLEGELGLLPIQSWFFAQDFARPAHWNQAFLVKTPPLAPERLEEALRALVLHHDAFRLRYEPIPGQREPRQFYAPSAPVPPLRRLDVRTLAAAEGTAAFQEELHQRLTDWQSHFDLHQGPLHCFGLLEGYAEGGCRLFFALHHLIVDSVSWHILIDDLQALYEQRPLGAKGSSYRQWVASVARYQELHAAEREFWRKLLADHHPSQHPWLHAPAPGTSHQRQLSLDAAQTDVLLRSAHRAYHTQVNDLLLTAIGYALREMDGNPIHHLMVEGHGREEFDATLDITRTLGWFTTLYPVRLCVASDLGEGLKQVKEALRAIPEKGLGFGSLLGYGEQSLPPICFNYLGQLDRDGAPPDAWQLVPEDGGDAMPSVNQSGALLNIFAFVVNGRFHLRLDSRMEMPLTKRFLLALDRQLSTLLTYCLEKQGGEYTPSDFHGVTGEADLAALPLLPRPERGEWFAMTEIQKAYLIGRLGHYEIGNVANHIYNEYHHPQLDIDRLEAALNRLIAECDVLRTVYSIEHLRQRYLPLEDIPPYVVRVHRFEAQRYTPALLEPVRARLSHHVYDAERFPLFTFEVSRFEDRCVLHISIDLLILDVQSRLMLLGLLNDLYRGVDIRPRLPRVTFKDYQDYASLLKESRWYQSDKAYWQARLPTLPLRPSLAFKQSPESITQPRFAEHTLYVEPGTWARFKAQAQRNNVSYSSALLGLFGSLISYFSGSREFLITLTLFNRYAVCDDVEAILGDFTSTTLFHFDQTGPDAQSLLRRTHDVLWEDISHALYSGLEVQRELSRLHGLDSHKAVSPIIFTGVVGNQTRQFERTSFLEDSELIEQRYWCAQTSQAWIDLQAIEVGDRFMSKWLYVEQLFDAGYIEHLNRLYCALIEHLAEHDWREELPFERYLPTRDRDIIHAANQATLDRSDDTLFSVYERSCRERGLESAIAVVDLGRNERYTYATLLSHTERLARVLYQLGGDTLEADGSRPQLIGVLLEKGYHQVVACCAIMKAGYGYLPMHSEWPAGRVGDVLSQAGASLLLVSQAQYDDTDVRTQLGGRYRLLVIDELLARADEEAPAQPLPQVDADAVAYVIFTSGSTGKPKGVTISHRGALNTIHAVNQRLAVSPTDKVLALSELSFDLSVYDLFGLLAAGGQIVFTPPRATKDPSAWLEAIEREQVTLWNTVPQLAGLLVDAMKHGGKTSSSLRAFMLSGDWIPTRLPDQLRALAPNAEVLSMGGATEGSIWSIWYPVETVPAEWTSIPYGVAMPNQKMYVLSPALCHCPVGVTGEIHIGGMGVALGYWRDETLSRARYIEHPTLGRLYKTGDLGRWSAQGYIEFLGRNDFQVKLRGHRVELGEIENALLRHPAIKQSVVLVKNQGQGGHGAQYLVGYYVAEQALDEQALLERLATSLPEYMVPAALVHLRELPLTANGKLDRNALPVPGLGGGAQRAEPRDEREASLRAIWAKVLGMPEEQLGIRDDLLRLGMDSIVSIQMVGRLRQHFGVKLSVRDIFAHKTIERFYDQVLRDAVAREDSNTHGEEGPLTGEVPLSPIQSWFFAHRFPRAHHWNQSFLVRTPALSLDELQGHLNTLVARHDAFSLRYRMTPAGEPTQIHTGDAGTASLRHLDVRTLGFPQGSAAFEQALQDRLTEWQGGFDLEHGPTHCFGYLDGYQDGSSRVFFALHHLIVDGVSWRILAEDLATLCRGEALGAKGTSVRQWGRAMAEYAQRHEDERAYWRGVLADYQPPAQQPPSGAPVELHIAFSELQTRQLLRNCPRAYNTQVGDLLLTAFAHALRAVTGDPVHHILMEGHGRENIAEHLDVSRTLGWFTSMFPVRLSAGEDLLDSLKSIKDQQRAIPNKGAGYGALFGYSLKQLPHICFNYLGQVGQASSEHGDWQIVDESGGVALHPDNLLPYSINLAGMVAGGHLRFILTCRTEPERARRLAHAFEASLAELIQRTASCSRRYLTVSDLDLRVSPALLERLQAERDIEDVFLANSLQQGFIYHALQQAHVDEAYRVQAVWEYTCTIDPALLEDAWRWTQRAYSSLRLRFDWQEEMLQVVDRKGQLNWRYLDLVGQSPALQDEACEQLLATDRNTPYDLSAGSLFRVYLLKRGETSYTCLFNTHHAILDGWSSPLLLDTVHGFYRALVKGRPPELPVDSYPASQRYLQRHHREHEAFWRAYLSDLDGGCDLGGLLREGRVLTDIAQCKRVQRQGQRGLSLSPARMDRLRSTAREAGVTPNVLLQYAWHKALSIFGRSTQTVVGTVVAGRDLPVDHIELSVGLHLNTLPLRVRHTPSASTLREELLRLQGDVNDINQRSTIDLASLQRNGERLFNSLFIYENYPNSANTSDDRLINAVFKARYEKRDYPLVVSIGEQHGGLVWHLDFAEELFEPAAIERLLSCVEQLLIQLEGDLERSPTSLSFLSEAQAQWVLRGQNATDSEQRQELTIHQAFERVVAASPTAVAIEHRGRTLSYGQLNALANKVARHALRQLPLRAEEPVLMLVDRGELTMVGLLAILKMGAAYIPVEPTYPDDRVARILADSKTRLVLTQGKYQQRLARLQPDLTTLALDSAAPPWSEEAEGNLSRPVAPTQLAYILYTSGTTGQPKGVMIEHRAFMGTLRALREQYFPTPGPLSTYSMTNYVFDIFGLEYGLPLLSGGRLHLGDTSFTSLSCAEYDFIQMTPSLLEMKLDALISHDATRLLVGGERLERHLLNKVRRRGLPLVNVYGPTETTIWSTSRAYLDTPPDDTTPVTIGRPLANETAYVLDAQARLLPVGAVGELHLGGEAVARGYFNRPELTAERFIANPFQTADERRANRNARLYKTGDLARWRENGELEFLGRVDNQVKIRGHRIELGEIESAIVRFPGVKQGLARIAHLGASSAEASTANQVLLGYYLSDAPLDESALAAHLATLLPDYMLPNALLHLRQLPLTVNGKLDVTALPLPGGVRSKSITPPRGEVETLLAGLWKEVLGLEQVGVHERFFELGGNSILLTKLYIRLPGHLRERVSMVELFKYPTIAMLSEHLQGGPPREEAPTARAERGTTATGHQDIAIIGMAGRFPMADDLREFWDNLASGHEATQHYSRDELLEAGVPASLLEQPGYVRAQSRLRDFKSFDAAFFGYSPKEAELMDPQHRLFLECAWHALEDAGCNPFTYQGDIGVYAGAGQNNYDRDYVQPTLDAGDLSAQYQVMVNTQANFLCTKVAYKLNLTGPAVTVQTACSSSLVAVHQACLALQSGDCDVALAGGVSIGQLEKRGYLHQEGLVFSPDGRCRAFDSAAQGTLEGQGVGIVVLKPLERALADGDAIRAVIKATAINNDGRDKIGYTAPSQKRQADVIRAAHRKAGISPRSISYIEAHGTGTVLGDPIEFEGLKAAFGDTPGPAPYCALGSVKTNIGHLDVAAGIAGLIKTVLCLEHRTLVPTLHFQEPNPRMDFEHGPFYVNTQTRPWTAEGPLRAGVSSFGIGGTNAHVVLEQAPPSTTAPTPTRPRAQHLLVLSAHSAEALERQAAQLATHLEAHPQLDLKRVAYTLQVARHRFPHHRVVVGADREALLQALHTPQPGLLAKQDVGPVVFMFPGQGAQYAGMGRSLYEHEPRFRGHVERCLAILQPHLSSDMGEEDILGWNERVHHTQVTQPALFILEYALARWFIDLGIRPAAMIGHSLGEYTAACLAGVFSLEEALLLVLERGRLLASLPESRMLAVSQAAHALRERAERYGVDIAAINEDNHCILSGGAETIGDLAAALAKEGIASKPLKVSHAFHSRLLDPVLAQFEARVARLRLQPPRLPFLSNTTGAWADPAEVVTPRYWAQHLRQTVRFHDGLTTLLQDTRLRQATCIEVGPSHILTRLAQRHPARGDSLVLPTQPRAEQPERACADLATALGRLWGLGHAIDSDAYHGLSAKDRVRLPAYPFTRQSHWLGAEKNAPPAASPPRLEPTSFAGDELTEAVADIWRRLLGVPDARLDDDFFEQGGDSLAAVRLVATIERRLGLKLEFMSLEQHTLRAISTHLQQHLAGHTFSDSSLVVLKKGNPQAEPLVLVHPIGGDVYFYRELAQCLPPGQPVLAIRSPMLDGGARFDSIEAMAEAYVALLESQGVHPPYRLGGSSFGGIVAYHMAGIVERRHGFAPGLALIDSPAHGNLPTSMNELEILDYLARYGLRGLSFSHEALSALPNLEEKVRYLASRARGTAFEDMLSAEFLPRFIRTWLCHGELMQRYVPAPYGGPLLFFSHQEPIAEFPSGQYSHWRKLVTGPCQEISIPGNHLSMNTMPNVAHIAEALRQHSPLVTPSKEST</sequence>
<dbReference type="InterPro" id="IPR032821">
    <property type="entry name" value="PKS_assoc"/>
</dbReference>
<dbReference type="Gene3D" id="3.30.559.30">
    <property type="entry name" value="Nonribosomal peptide synthetase, condensation domain"/>
    <property type="match status" value="5"/>
</dbReference>
<keyword evidence="5" id="KW-0276">Fatty acid metabolism</keyword>
<dbReference type="SUPFAM" id="SSF47336">
    <property type="entry name" value="ACP-like"/>
    <property type="match status" value="4"/>
</dbReference>
<dbReference type="PANTHER" id="PTHR45527:SF1">
    <property type="entry name" value="FATTY ACID SYNTHASE"/>
    <property type="match status" value="1"/>
</dbReference>
<evidence type="ECO:0000256" key="8">
    <source>
        <dbReference type="ARBA" id="ARBA00029443"/>
    </source>
</evidence>
<evidence type="ECO:0000256" key="5">
    <source>
        <dbReference type="ARBA" id="ARBA00022832"/>
    </source>
</evidence>
<dbReference type="InterPro" id="IPR016035">
    <property type="entry name" value="Acyl_Trfase/lysoPLipase"/>
</dbReference>
<dbReference type="PANTHER" id="PTHR45527">
    <property type="entry name" value="NONRIBOSOMAL PEPTIDE SYNTHETASE"/>
    <property type="match status" value="1"/>
</dbReference>
<dbReference type="SMART" id="SM00827">
    <property type="entry name" value="PKS_AT"/>
    <property type="match status" value="1"/>
</dbReference>
<dbReference type="Pfam" id="PF16197">
    <property type="entry name" value="KAsynt_C_assoc"/>
    <property type="match status" value="1"/>
</dbReference>
<dbReference type="InterPro" id="IPR009081">
    <property type="entry name" value="PP-bd_ACP"/>
</dbReference>
<dbReference type="GO" id="GO:0005737">
    <property type="term" value="C:cytoplasm"/>
    <property type="evidence" value="ECO:0007669"/>
    <property type="project" value="TreeGrafter"/>
</dbReference>
<dbReference type="InterPro" id="IPR001242">
    <property type="entry name" value="Condensation_dom"/>
</dbReference>
<dbReference type="PROSITE" id="PS52004">
    <property type="entry name" value="KS3_2"/>
    <property type="match status" value="1"/>
</dbReference>
<feature type="domain" description="Ketosynthase family 3 (KS3)" evidence="12">
    <location>
        <begin position="4184"/>
        <end position="4610"/>
    </location>
</feature>
<evidence type="ECO:0000313" key="13">
    <source>
        <dbReference type="EMBL" id="NOJ79234.1"/>
    </source>
</evidence>
<dbReference type="Gene3D" id="3.30.300.30">
    <property type="match status" value="3"/>
</dbReference>
<dbReference type="PROSITE" id="PS50191">
    <property type="entry name" value="CRAL_TRIO"/>
    <property type="match status" value="1"/>
</dbReference>
<dbReference type="NCBIfam" id="TIGR01733">
    <property type="entry name" value="AA-adenyl-dom"/>
    <property type="match status" value="3"/>
</dbReference>
<evidence type="ECO:0000256" key="3">
    <source>
        <dbReference type="ARBA" id="ARBA00022553"/>
    </source>
</evidence>
<dbReference type="InterPro" id="IPR020806">
    <property type="entry name" value="PKS_PP-bd"/>
</dbReference>
<dbReference type="SUPFAM" id="SSF53901">
    <property type="entry name" value="Thiolase-like"/>
    <property type="match status" value="1"/>
</dbReference>
<feature type="domain" description="Carrier" evidence="10">
    <location>
        <begin position="4090"/>
        <end position="4165"/>
    </location>
</feature>
<dbReference type="InterPro" id="IPR001031">
    <property type="entry name" value="Thioesterase"/>
</dbReference>
<dbReference type="InterPro" id="IPR000873">
    <property type="entry name" value="AMP-dep_synth/lig_dom"/>
</dbReference>
<dbReference type="Pfam" id="PF00698">
    <property type="entry name" value="Acyl_transf_1"/>
    <property type="match status" value="1"/>
</dbReference>
<comment type="caution">
    <text evidence="13">The sequence shown here is derived from an EMBL/GenBank/DDBJ whole genome shotgun (WGS) entry which is preliminary data.</text>
</comment>
<keyword evidence="6" id="KW-0443">Lipid metabolism</keyword>
<dbReference type="SMART" id="SM00823">
    <property type="entry name" value="PKS_PP"/>
    <property type="match status" value="4"/>
</dbReference>
<dbReference type="PROSITE" id="PS00455">
    <property type="entry name" value="AMP_BINDING"/>
    <property type="match status" value="3"/>
</dbReference>
<dbReference type="InterPro" id="IPR016036">
    <property type="entry name" value="Malonyl_transacylase_ACP-bd"/>
</dbReference>
<dbReference type="NCBIfam" id="NF003417">
    <property type="entry name" value="PRK04813.1"/>
    <property type="match status" value="3"/>
</dbReference>
<comment type="cofactor">
    <cofactor evidence="1">
        <name>pantetheine 4'-phosphate</name>
        <dbReference type="ChEBI" id="CHEBI:47942"/>
    </cofactor>
</comment>
<dbReference type="InterPro" id="IPR029058">
    <property type="entry name" value="AB_hydrolase_fold"/>
</dbReference>
<dbReference type="SUPFAM" id="SSF52777">
    <property type="entry name" value="CoA-dependent acyltransferases"/>
    <property type="match status" value="10"/>
</dbReference>
<dbReference type="FunFam" id="3.30.300.30:FF:000010">
    <property type="entry name" value="Enterobactin synthetase component F"/>
    <property type="match status" value="1"/>
</dbReference>
<dbReference type="CDD" id="cd19534">
    <property type="entry name" value="E_NRPS"/>
    <property type="match status" value="1"/>
</dbReference>
<dbReference type="Pfam" id="PF00975">
    <property type="entry name" value="Thioesterase"/>
    <property type="match status" value="1"/>
</dbReference>
<proteinExistence type="inferred from homology"/>
<dbReference type="EMBL" id="JABFNT010000034">
    <property type="protein sequence ID" value="NOJ79234.1"/>
    <property type="molecule type" value="Genomic_DNA"/>
</dbReference>
<dbReference type="Pfam" id="PF00109">
    <property type="entry name" value="ketoacyl-synt"/>
    <property type="match status" value="1"/>
</dbReference>
<evidence type="ECO:0000256" key="4">
    <source>
        <dbReference type="ARBA" id="ARBA00022679"/>
    </source>
</evidence>
<dbReference type="Gene3D" id="3.30.559.10">
    <property type="entry name" value="Chloramphenicol acetyltransferase-like domain"/>
    <property type="match status" value="5"/>
</dbReference>
<dbReference type="SMART" id="SM01294">
    <property type="entry name" value="PKS_PP_betabranch"/>
    <property type="match status" value="2"/>
</dbReference>
<dbReference type="SUPFAM" id="SSF56801">
    <property type="entry name" value="Acetyl-CoA synthetase-like"/>
    <property type="match status" value="3"/>
</dbReference>
<dbReference type="Gene3D" id="3.40.50.1820">
    <property type="entry name" value="alpha/beta hydrolase"/>
    <property type="match status" value="2"/>
</dbReference>
<dbReference type="Gene3D" id="3.40.50.12780">
    <property type="entry name" value="N-terminal domain of ligase-like"/>
    <property type="match status" value="1"/>
</dbReference>
<dbReference type="RefSeq" id="WP_171441524.1">
    <property type="nucleotide sequence ID" value="NZ_JABFNS010000036.1"/>
</dbReference>
<evidence type="ECO:0000313" key="14">
    <source>
        <dbReference type="Proteomes" id="UP000533080"/>
    </source>
</evidence>
<dbReference type="InterPro" id="IPR041464">
    <property type="entry name" value="TubC_N"/>
</dbReference>
<dbReference type="Pfam" id="PF00550">
    <property type="entry name" value="PP-binding"/>
    <property type="match status" value="4"/>
</dbReference>
<dbReference type="FunFam" id="2.30.38.10:FF:000001">
    <property type="entry name" value="Non-ribosomal peptide synthetase PvdI"/>
    <property type="match status" value="2"/>
</dbReference>
<dbReference type="Gene3D" id="1.10.10.1830">
    <property type="entry name" value="Non-ribosomal peptide synthase, adenylation domain"/>
    <property type="match status" value="1"/>
</dbReference>
<dbReference type="SUPFAM" id="SSF52151">
    <property type="entry name" value="FabD/lysophospholipase-like"/>
    <property type="match status" value="1"/>
</dbReference>
<dbReference type="FunFam" id="3.40.47.10:FF:000042">
    <property type="entry name" value="Polyketide synthase Pks13"/>
    <property type="match status" value="1"/>
</dbReference>
<evidence type="ECO:0000256" key="7">
    <source>
        <dbReference type="ARBA" id="ARBA00023268"/>
    </source>
</evidence>
<accession>A0A7Y4IHH0</accession>
<feature type="compositionally biased region" description="Basic and acidic residues" evidence="9">
    <location>
        <begin position="1040"/>
        <end position="1052"/>
    </location>
</feature>
<feature type="domain" description="Carrier" evidence="10">
    <location>
        <begin position="2582"/>
        <end position="2659"/>
    </location>
</feature>
<dbReference type="Gene3D" id="3.40.50.980">
    <property type="match status" value="4"/>
</dbReference>
<feature type="domain" description="CRAL-TRIO" evidence="11">
    <location>
        <begin position="234"/>
        <end position="411"/>
    </location>
</feature>
<evidence type="ECO:0000256" key="1">
    <source>
        <dbReference type="ARBA" id="ARBA00001957"/>
    </source>
</evidence>
<reference evidence="13 14" key="1">
    <citation type="submission" date="2020-05" db="EMBL/GenBank/DDBJ databases">
        <authorList>
            <person name="Whitworth D."/>
        </authorList>
    </citation>
    <scope>NUCLEOTIDE SEQUENCE [LARGE SCALE GENOMIC DNA]</scope>
    <source>
        <strain evidence="13 14">AM005</strain>
    </source>
</reference>
<dbReference type="FunFam" id="3.40.50.980:FF:000001">
    <property type="entry name" value="Non-ribosomal peptide synthetase"/>
    <property type="match status" value="2"/>
</dbReference>
<dbReference type="InterPro" id="IPR023213">
    <property type="entry name" value="CAT-like_dom_sf"/>
</dbReference>
<dbReference type="InterPro" id="IPR018201">
    <property type="entry name" value="Ketoacyl_synth_AS"/>
</dbReference>
<comment type="similarity">
    <text evidence="8">In the C-terminal section; belongs to the NRP synthetase family.</text>
</comment>
<dbReference type="Pfam" id="PF13193">
    <property type="entry name" value="AMP-binding_C"/>
    <property type="match status" value="2"/>
</dbReference>
<evidence type="ECO:0000256" key="6">
    <source>
        <dbReference type="ARBA" id="ARBA00023098"/>
    </source>
</evidence>
<dbReference type="InterPro" id="IPR010071">
    <property type="entry name" value="AA_adenyl_dom"/>
</dbReference>
<dbReference type="InterPro" id="IPR042099">
    <property type="entry name" value="ANL_N_sf"/>
</dbReference>
<evidence type="ECO:0000256" key="9">
    <source>
        <dbReference type="SAM" id="MobiDB-lite"/>
    </source>
</evidence>
<protein>
    <submittedName>
        <fullName evidence="13">Amino acid adenylation domain-containing protein</fullName>
    </submittedName>
</protein>
<dbReference type="InterPro" id="IPR044894">
    <property type="entry name" value="TubC_N_sf"/>
</dbReference>
<dbReference type="Pfam" id="PF00668">
    <property type="entry name" value="Condensation"/>
    <property type="match status" value="5"/>
</dbReference>
<keyword evidence="7" id="KW-0511">Multifunctional enzyme</keyword>
<dbReference type="PROSITE" id="PS50075">
    <property type="entry name" value="CARRIER"/>
    <property type="match status" value="4"/>
</dbReference>
<dbReference type="PROSITE" id="PS00606">
    <property type="entry name" value="KS3_1"/>
    <property type="match status" value="1"/>
</dbReference>
<dbReference type="GO" id="GO:0031177">
    <property type="term" value="F:phosphopantetheine binding"/>
    <property type="evidence" value="ECO:0007669"/>
    <property type="project" value="InterPro"/>
</dbReference>
<dbReference type="Pfam" id="PF02801">
    <property type="entry name" value="Ketoacyl-synt_C"/>
    <property type="match status" value="1"/>
</dbReference>
<dbReference type="InterPro" id="IPR045851">
    <property type="entry name" value="AMP-bd_C_sf"/>
</dbReference>
<dbReference type="InterPro" id="IPR025110">
    <property type="entry name" value="AMP-bd_C"/>
</dbReference>
<dbReference type="InterPro" id="IPR001227">
    <property type="entry name" value="Ac_transferase_dom_sf"/>
</dbReference>
<dbReference type="InterPro" id="IPR020841">
    <property type="entry name" value="PKS_Beta-ketoAc_synthase_dom"/>
</dbReference>
<dbReference type="Gene3D" id="1.10.1240.100">
    <property type="match status" value="1"/>
</dbReference>
<dbReference type="GO" id="GO:0006633">
    <property type="term" value="P:fatty acid biosynthetic process"/>
    <property type="evidence" value="ECO:0007669"/>
    <property type="project" value="InterPro"/>
</dbReference>
<dbReference type="InterPro" id="IPR016039">
    <property type="entry name" value="Thiolase-like"/>
</dbReference>
<dbReference type="CDD" id="cd00833">
    <property type="entry name" value="PKS"/>
    <property type="match status" value="1"/>
</dbReference>
<dbReference type="GO" id="GO:0004315">
    <property type="term" value="F:3-oxoacyl-[acyl-carrier-protein] synthase activity"/>
    <property type="evidence" value="ECO:0007669"/>
    <property type="project" value="InterPro"/>
</dbReference>
<dbReference type="Pfam" id="PF00501">
    <property type="entry name" value="AMP-binding"/>
    <property type="match status" value="3"/>
</dbReference>
<dbReference type="FunFam" id="3.40.50.12780:FF:000012">
    <property type="entry name" value="Non-ribosomal peptide synthetase"/>
    <property type="match status" value="1"/>
</dbReference>
<keyword evidence="3" id="KW-0597">Phosphoprotein</keyword>
<dbReference type="GO" id="GO:0044550">
    <property type="term" value="P:secondary metabolite biosynthetic process"/>
    <property type="evidence" value="ECO:0007669"/>
    <property type="project" value="UniProtKB-ARBA"/>
</dbReference>
<name>A0A7Y4IHH0_MYXXA</name>
<feature type="domain" description="Carrier" evidence="10">
    <location>
        <begin position="1049"/>
        <end position="1126"/>
    </location>
</feature>
<dbReference type="Gene3D" id="3.40.47.10">
    <property type="match status" value="1"/>
</dbReference>
<dbReference type="SUPFAM" id="SSF53474">
    <property type="entry name" value="alpha/beta-Hydrolases"/>
    <property type="match status" value="1"/>
</dbReference>
<dbReference type="InterPro" id="IPR014043">
    <property type="entry name" value="Acyl_transferase_dom"/>
</dbReference>
<evidence type="ECO:0000259" key="10">
    <source>
        <dbReference type="PROSITE" id="PS50075"/>
    </source>
</evidence>
<dbReference type="PROSITE" id="PS00012">
    <property type="entry name" value="PHOSPHOPANTETHEINE"/>
    <property type="match status" value="2"/>
</dbReference>
<dbReference type="GO" id="GO:0043041">
    <property type="term" value="P:amino acid activation for nonribosomal peptide biosynthetic process"/>
    <property type="evidence" value="ECO:0007669"/>
    <property type="project" value="TreeGrafter"/>
</dbReference>
<evidence type="ECO:0000256" key="2">
    <source>
        <dbReference type="ARBA" id="ARBA00022450"/>
    </source>
</evidence>
<evidence type="ECO:0000259" key="11">
    <source>
        <dbReference type="PROSITE" id="PS50191"/>
    </source>
</evidence>
<keyword evidence="2" id="KW-0596">Phosphopantetheine</keyword>
<feature type="domain" description="Carrier" evidence="10">
    <location>
        <begin position="5075"/>
        <end position="5152"/>
    </location>
</feature>
<gene>
    <name evidence="13" type="ORF">HNV28_12940</name>
</gene>
<evidence type="ECO:0000259" key="12">
    <source>
        <dbReference type="PROSITE" id="PS52004"/>
    </source>
</evidence>
<dbReference type="Gene3D" id="1.10.1200.10">
    <property type="entry name" value="ACP-like"/>
    <property type="match status" value="3"/>
</dbReference>
<dbReference type="Proteomes" id="UP000533080">
    <property type="component" value="Unassembled WGS sequence"/>
</dbReference>